<protein>
    <submittedName>
        <fullName evidence="1">Uncharacterized protein</fullName>
    </submittedName>
</protein>
<dbReference type="EMBL" id="CAIT01000006">
    <property type="protein sequence ID" value="CCH54081.1"/>
    <property type="molecule type" value="Genomic_DNA"/>
</dbReference>
<dbReference type="Proteomes" id="UP000009309">
    <property type="component" value="Unassembled WGS sequence"/>
</dbReference>
<accession>I2GJK6</accession>
<sequence>MENNNQHLKRLFEEYIYTIIAKYIDVVDGPTQTRLVNLYSQLHNQLHPETPRLITSPDLTGQTSVNRENHAELIQGLLLHYQNQIVNIMAHIQRMDQLIERAKGSSQKPLHSSILNHYQLVRENFVISLKKTQLLCQCELFRPTT</sequence>
<comment type="caution">
    <text evidence="1">The sequence shown here is derived from an EMBL/GenBank/DDBJ whole genome shotgun (WGS) entry which is preliminary data.</text>
</comment>
<name>I2GJK6_9BACT</name>
<keyword evidence="2" id="KW-1185">Reference proteome</keyword>
<evidence type="ECO:0000313" key="1">
    <source>
        <dbReference type="EMBL" id="CCH54081.1"/>
    </source>
</evidence>
<dbReference type="AlphaFoldDB" id="I2GJK6"/>
<evidence type="ECO:0000313" key="2">
    <source>
        <dbReference type="Proteomes" id="UP000009309"/>
    </source>
</evidence>
<gene>
    <name evidence="1" type="ORF">BN8_03223</name>
</gene>
<reference evidence="1 2" key="1">
    <citation type="journal article" date="2012" name="J. Bacteriol.">
        <title>Genome Sequence of the Filamentous Bacterium Fibrisoma limi BUZ 3T.</title>
        <authorList>
            <person name="Filippini M."/>
            <person name="Qi W."/>
            <person name="Jaenicke S."/>
            <person name="Goesmann A."/>
            <person name="Smits T.H."/>
            <person name="Bagheri H.C."/>
        </authorList>
    </citation>
    <scope>NUCLEOTIDE SEQUENCE [LARGE SCALE GENOMIC DNA]</scope>
    <source>
        <strain evidence="2">BUZ 3T</strain>
    </source>
</reference>
<proteinExistence type="predicted"/>
<organism evidence="1 2">
    <name type="scientific">Fibrisoma limi BUZ 3</name>
    <dbReference type="NCBI Taxonomy" id="1185876"/>
    <lineage>
        <taxon>Bacteria</taxon>
        <taxon>Pseudomonadati</taxon>
        <taxon>Bacteroidota</taxon>
        <taxon>Cytophagia</taxon>
        <taxon>Cytophagales</taxon>
        <taxon>Spirosomataceae</taxon>
        <taxon>Fibrisoma</taxon>
    </lineage>
</organism>